<accession>A0A1Y4SWX0</accession>
<protein>
    <recommendedName>
        <fullName evidence="4">SGNH/GDSL hydrolase family protein</fullName>
    </recommendedName>
</protein>
<evidence type="ECO:0000313" key="2">
    <source>
        <dbReference type="EMBL" id="OUQ34395.1"/>
    </source>
</evidence>
<gene>
    <name evidence="2" type="ORF">B5E75_07085</name>
</gene>
<name>A0A1Y4SWX0_9FIRM</name>
<dbReference type="SUPFAM" id="SSF52266">
    <property type="entry name" value="SGNH hydrolase"/>
    <property type="match status" value="1"/>
</dbReference>
<organism evidence="2 3">
    <name type="scientific">Massilimicrobiota timonensis</name>
    <dbReference type="NCBI Taxonomy" id="1776392"/>
    <lineage>
        <taxon>Bacteria</taxon>
        <taxon>Bacillati</taxon>
        <taxon>Bacillota</taxon>
        <taxon>Erysipelotrichia</taxon>
        <taxon>Erysipelotrichales</taxon>
        <taxon>Erysipelotrichaceae</taxon>
        <taxon>Massilimicrobiota</taxon>
    </lineage>
</organism>
<dbReference type="InterPro" id="IPR036514">
    <property type="entry name" value="SGNH_hydro_sf"/>
</dbReference>
<reference evidence="2 3" key="1">
    <citation type="journal article" date="2018" name="BMC Genomics">
        <title>Whole genome sequencing and function prediction of 133 gut anaerobes isolated from chicken caecum in pure cultures.</title>
        <authorList>
            <person name="Medvecky M."/>
            <person name="Cejkova D."/>
            <person name="Polansky O."/>
            <person name="Karasova D."/>
            <person name="Kubasova T."/>
            <person name="Cizek A."/>
            <person name="Rychlik I."/>
        </authorList>
    </citation>
    <scope>NUCLEOTIDE SEQUENCE [LARGE SCALE GENOMIC DNA]</scope>
    <source>
        <strain evidence="2 3">An13</strain>
    </source>
</reference>
<dbReference type="OrthoDB" id="9796702at2"/>
<evidence type="ECO:0000256" key="1">
    <source>
        <dbReference type="SAM" id="Phobius"/>
    </source>
</evidence>
<dbReference type="RefSeq" id="WP_087358062.1">
    <property type="nucleotide sequence ID" value="NZ_NFLJ01000017.1"/>
</dbReference>
<keyword evidence="3" id="KW-1185">Reference proteome</keyword>
<dbReference type="PROSITE" id="PS51257">
    <property type="entry name" value="PROKAR_LIPOPROTEIN"/>
    <property type="match status" value="1"/>
</dbReference>
<keyword evidence="1" id="KW-0812">Transmembrane</keyword>
<dbReference type="AlphaFoldDB" id="A0A1Y4SWX0"/>
<feature type="transmembrane region" description="Helical" evidence="1">
    <location>
        <begin position="7"/>
        <end position="25"/>
    </location>
</feature>
<keyword evidence="1" id="KW-0472">Membrane</keyword>
<sequence>MKKFLKIFLIFMVMISTIYGCYRFYQEKKEEKQLQRIQNQVNEQSKRKIDDELSVIAIGNSNLYSGFNPLQLWHEYKITSFVAAEPSQDPNRAYYILKNVLEFQHPQLIIWEMDEMFTGKDFNDEKAQKYAPMNLFPIARNYTNWKKYSAQSFKNYDNYDYNYLSRMATKGYLYKTKVKARKQNKNFMIKTIKRANIKPHRQEIFYKIVSLLKEKQIPLLLITIPSARSWTMEKHNTIMDLSKEVGVPFLDLNLNNQLINWKKDTRDEGMHLNDYGAQKVTAYIGEYLKEHNLIENQTISQESQKMWDQDYYDYIEMIN</sequence>
<evidence type="ECO:0000313" key="3">
    <source>
        <dbReference type="Proteomes" id="UP000195305"/>
    </source>
</evidence>
<keyword evidence="1" id="KW-1133">Transmembrane helix</keyword>
<comment type="caution">
    <text evidence="2">The sequence shown here is derived from an EMBL/GenBank/DDBJ whole genome shotgun (WGS) entry which is preliminary data.</text>
</comment>
<dbReference type="Gene3D" id="3.40.50.1110">
    <property type="entry name" value="SGNH hydrolase"/>
    <property type="match status" value="1"/>
</dbReference>
<evidence type="ECO:0008006" key="4">
    <source>
        <dbReference type="Google" id="ProtNLM"/>
    </source>
</evidence>
<dbReference type="EMBL" id="NFLJ01000017">
    <property type="protein sequence ID" value="OUQ34395.1"/>
    <property type="molecule type" value="Genomic_DNA"/>
</dbReference>
<dbReference type="Proteomes" id="UP000195305">
    <property type="component" value="Unassembled WGS sequence"/>
</dbReference>
<proteinExistence type="predicted"/>